<dbReference type="InterPro" id="IPR000780">
    <property type="entry name" value="CheR_MeTrfase"/>
</dbReference>
<dbReference type="OrthoDB" id="9816309at2"/>
<dbReference type="PANTHER" id="PTHR24422">
    <property type="entry name" value="CHEMOTAXIS PROTEIN METHYLTRANSFERASE"/>
    <property type="match status" value="1"/>
</dbReference>
<dbReference type="Pfam" id="PF01739">
    <property type="entry name" value="CheR"/>
    <property type="match status" value="1"/>
</dbReference>
<name>A0A316A5F1_9FIRM</name>
<dbReference type="PANTHER" id="PTHR24422:SF19">
    <property type="entry name" value="CHEMOTAXIS PROTEIN METHYLTRANSFERASE"/>
    <property type="match status" value="1"/>
</dbReference>
<comment type="catalytic activity">
    <reaction evidence="1">
        <text>L-glutamyl-[protein] + S-adenosyl-L-methionine = [protein]-L-glutamate 5-O-methyl ester + S-adenosyl-L-homocysteine</text>
        <dbReference type="Rhea" id="RHEA:24452"/>
        <dbReference type="Rhea" id="RHEA-COMP:10208"/>
        <dbReference type="Rhea" id="RHEA-COMP:10311"/>
        <dbReference type="ChEBI" id="CHEBI:29973"/>
        <dbReference type="ChEBI" id="CHEBI:57856"/>
        <dbReference type="ChEBI" id="CHEBI:59789"/>
        <dbReference type="ChEBI" id="CHEBI:82795"/>
        <dbReference type="EC" id="2.1.1.80"/>
    </reaction>
</comment>
<feature type="domain" description="CheR-type methyltransferase" evidence="6">
    <location>
        <begin position="1"/>
        <end position="271"/>
    </location>
</feature>
<dbReference type="GO" id="GO:0008983">
    <property type="term" value="F:protein-glutamate O-methyltransferase activity"/>
    <property type="evidence" value="ECO:0007669"/>
    <property type="project" value="UniProtKB-EC"/>
</dbReference>
<evidence type="ECO:0000256" key="3">
    <source>
        <dbReference type="ARBA" id="ARBA00022603"/>
    </source>
</evidence>
<gene>
    <name evidence="7" type="ORF">SAMN05216529_101613</name>
</gene>
<dbReference type="PRINTS" id="PR00996">
    <property type="entry name" value="CHERMTFRASE"/>
</dbReference>
<dbReference type="InterPro" id="IPR036804">
    <property type="entry name" value="CheR_N_sf"/>
</dbReference>
<dbReference type="Pfam" id="PF03705">
    <property type="entry name" value="CheR_N"/>
    <property type="match status" value="1"/>
</dbReference>
<proteinExistence type="predicted"/>
<dbReference type="SUPFAM" id="SSF47757">
    <property type="entry name" value="Chemotaxis receptor methyltransferase CheR, N-terminal domain"/>
    <property type="match status" value="1"/>
</dbReference>
<dbReference type="SMART" id="SM00138">
    <property type="entry name" value="MeTrc"/>
    <property type="match status" value="1"/>
</dbReference>
<evidence type="ECO:0000313" key="8">
    <source>
        <dbReference type="Proteomes" id="UP000254051"/>
    </source>
</evidence>
<keyword evidence="5" id="KW-0949">S-adenosyl-L-methionine</keyword>
<evidence type="ECO:0000259" key="6">
    <source>
        <dbReference type="PROSITE" id="PS50123"/>
    </source>
</evidence>
<organism evidence="7 8">
    <name type="scientific">Faecalicatena contorta</name>
    <dbReference type="NCBI Taxonomy" id="39482"/>
    <lineage>
        <taxon>Bacteria</taxon>
        <taxon>Bacillati</taxon>
        <taxon>Bacillota</taxon>
        <taxon>Clostridia</taxon>
        <taxon>Lachnospirales</taxon>
        <taxon>Lachnospiraceae</taxon>
        <taxon>Faecalicatena</taxon>
    </lineage>
</organism>
<dbReference type="InterPro" id="IPR026024">
    <property type="entry name" value="Chemotaxis_MeTrfase_CheR"/>
</dbReference>
<evidence type="ECO:0000256" key="5">
    <source>
        <dbReference type="ARBA" id="ARBA00022691"/>
    </source>
</evidence>
<dbReference type="EC" id="2.1.1.80" evidence="2"/>
<reference evidence="8" key="1">
    <citation type="submission" date="2017-07" db="EMBL/GenBank/DDBJ databases">
        <authorList>
            <person name="Varghese N."/>
            <person name="Submissions S."/>
        </authorList>
    </citation>
    <scope>NUCLEOTIDE SEQUENCE [LARGE SCALE GENOMIC DNA]</scope>
    <source>
        <strain evidence="8">NLAE-zl-C134</strain>
    </source>
</reference>
<dbReference type="PROSITE" id="PS50123">
    <property type="entry name" value="CHER"/>
    <property type="match status" value="1"/>
</dbReference>
<dbReference type="GO" id="GO:0032259">
    <property type="term" value="P:methylation"/>
    <property type="evidence" value="ECO:0007669"/>
    <property type="project" value="UniProtKB-KW"/>
</dbReference>
<protein>
    <recommendedName>
        <fullName evidence="2">protein-glutamate O-methyltransferase</fullName>
        <ecNumber evidence="2">2.1.1.80</ecNumber>
    </recommendedName>
</protein>
<dbReference type="AlphaFoldDB" id="A0A316A5F1"/>
<dbReference type="Gene3D" id="1.10.155.10">
    <property type="entry name" value="Chemotaxis receptor methyltransferase CheR, N-terminal domain"/>
    <property type="match status" value="1"/>
</dbReference>
<dbReference type="EMBL" id="UHJJ01000001">
    <property type="protein sequence ID" value="SUQ12716.1"/>
    <property type="molecule type" value="Genomic_DNA"/>
</dbReference>
<dbReference type="InterPro" id="IPR022641">
    <property type="entry name" value="CheR_N"/>
</dbReference>
<dbReference type="InterPro" id="IPR022642">
    <property type="entry name" value="CheR_C"/>
</dbReference>
<evidence type="ECO:0000256" key="4">
    <source>
        <dbReference type="ARBA" id="ARBA00022679"/>
    </source>
</evidence>
<keyword evidence="8" id="KW-1185">Reference proteome</keyword>
<keyword evidence="4 7" id="KW-0808">Transferase</keyword>
<evidence type="ECO:0000256" key="2">
    <source>
        <dbReference type="ARBA" id="ARBA00012534"/>
    </source>
</evidence>
<dbReference type="Gene3D" id="3.40.50.150">
    <property type="entry name" value="Vaccinia Virus protein VP39"/>
    <property type="match status" value="1"/>
</dbReference>
<keyword evidence="3 7" id="KW-0489">Methyltransferase</keyword>
<evidence type="ECO:0000313" key="7">
    <source>
        <dbReference type="EMBL" id="SUQ12716.1"/>
    </source>
</evidence>
<dbReference type="SUPFAM" id="SSF53335">
    <property type="entry name" value="S-adenosyl-L-methionine-dependent methyltransferases"/>
    <property type="match status" value="1"/>
</dbReference>
<dbReference type="InterPro" id="IPR050903">
    <property type="entry name" value="Bact_Chemotaxis_MeTrfase"/>
</dbReference>
<dbReference type="Proteomes" id="UP000254051">
    <property type="component" value="Unassembled WGS sequence"/>
</dbReference>
<dbReference type="InterPro" id="IPR029063">
    <property type="entry name" value="SAM-dependent_MTases_sf"/>
</dbReference>
<dbReference type="PIRSF" id="PIRSF000410">
    <property type="entry name" value="CheR"/>
    <property type="match status" value="1"/>
</dbReference>
<dbReference type="RefSeq" id="WP_109708714.1">
    <property type="nucleotide sequence ID" value="NZ_QGDS01000001.1"/>
</dbReference>
<sequence length="271" mass="31402">MIVIQEQEFKQFANYIRMNYGIHFKDEKKTLIEGRLGSLLTSMNMSSLAEYLDYVKADKTGKAASVMLDKITTNYTFFMREPEHFNYFKSTVLPYLANTVRNKDLRIWSAACSTGEEPYTLAMLIDEYFGPNKAGWDTKILATDISQGVLSTAKAGVYSNEKIADLPQSWQKKYFKAYDSQQSVVSDKIKKEVIFGNINLMDTVLPFKKKMDVIFCRNVMIYFDGPTKERLIQRLYDITEPGGFLFIGHSEGLNRETTRYRYIRPAIYRKE</sequence>
<evidence type="ECO:0000256" key="1">
    <source>
        <dbReference type="ARBA" id="ARBA00001541"/>
    </source>
</evidence>
<accession>A0A316A5F1</accession>